<dbReference type="PROSITE" id="PS51257">
    <property type="entry name" value="PROKAR_LIPOPROTEIN"/>
    <property type="match status" value="1"/>
</dbReference>
<feature type="compositionally biased region" description="Pro residues" evidence="1">
    <location>
        <begin position="44"/>
        <end position="54"/>
    </location>
</feature>
<organism evidence="2 3">
    <name type="scientific">Novosphingobium aquiterrae</name>
    <dbReference type="NCBI Taxonomy" id="624388"/>
    <lineage>
        <taxon>Bacteria</taxon>
        <taxon>Pseudomonadati</taxon>
        <taxon>Pseudomonadota</taxon>
        <taxon>Alphaproteobacteria</taxon>
        <taxon>Sphingomonadales</taxon>
        <taxon>Sphingomonadaceae</taxon>
        <taxon>Novosphingobium</taxon>
    </lineage>
</organism>
<feature type="region of interest" description="Disordered" evidence="1">
    <location>
        <begin position="14"/>
        <end position="80"/>
    </location>
</feature>
<dbReference type="EMBL" id="JBHLTL010000011">
    <property type="protein sequence ID" value="MFC0590532.1"/>
    <property type="molecule type" value="Genomic_DNA"/>
</dbReference>
<evidence type="ECO:0000256" key="1">
    <source>
        <dbReference type="SAM" id="MobiDB-lite"/>
    </source>
</evidence>
<feature type="compositionally biased region" description="Low complexity" evidence="1">
    <location>
        <begin position="33"/>
        <end position="43"/>
    </location>
</feature>
<sequence>MRSAALLGLLALAGCGQPKPDSAEPRPAPSQEATATAPSAPAVKPSPTPTPTPTPKVVAAPKPAPSPTATPAAKPKPEKRLQAIGTEPFWSVDVMPKGRLKYVTPDMVNGVMVSAIERRKGERITFTARFNGKPFTLDLVPAKCSDGMSDVVYPWTVTFVHSGRTDHGCARMR</sequence>
<reference evidence="2 3" key="1">
    <citation type="submission" date="2024-09" db="EMBL/GenBank/DDBJ databases">
        <authorList>
            <person name="Sun Q."/>
            <person name="Mori K."/>
        </authorList>
    </citation>
    <scope>NUCLEOTIDE SEQUENCE [LARGE SCALE GENOMIC DNA]</scope>
    <source>
        <strain evidence="2 3">NCAIM B.02537</strain>
    </source>
</reference>
<comment type="caution">
    <text evidence="2">The sequence shown here is derived from an EMBL/GenBank/DDBJ whole genome shotgun (WGS) entry which is preliminary data.</text>
</comment>
<accession>A0ABV6PMB8</accession>
<dbReference type="Proteomes" id="UP001589943">
    <property type="component" value="Unassembled WGS sequence"/>
</dbReference>
<proteinExistence type="predicted"/>
<protein>
    <submittedName>
        <fullName evidence="2">COG3650 family protein</fullName>
    </submittedName>
</protein>
<keyword evidence="3" id="KW-1185">Reference proteome</keyword>
<evidence type="ECO:0000313" key="2">
    <source>
        <dbReference type="EMBL" id="MFC0590532.1"/>
    </source>
</evidence>
<gene>
    <name evidence="2" type="ORF">ACFFF7_14065</name>
</gene>
<evidence type="ECO:0000313" key="3">
    <source>
        <dbReference type="Proteomes" id="UP001589943"/>
    </source>
</evidence>
<name>A0ABV6PMB8_9SPHN</name>
<dbReference type="RefSeq" id="WP_379481987.1">
    <property type="nucleotide sequence ID" value="NZ_JBHLTL010000011.1"/>
</dbReference>